<dbReference type="Proteomes" id="UP000294823">
    <property type="component" value="Unassembled WGS sequence"/>
</dbReference>
<evidence type="ECO:0000313" key="3">
    <source>
        <dbReference type="Proteomes" id="UP000294823"/>
    </source>
</evidence>
<protein>
    <submittedName>
        <fullName evidence="2">SDR family oxidoreductase</fullName>
    </submittedName>
</protein>
<reference evidence="2 3" key="1">
    <citation type="submission" date="2019-03" db="EMBL/GenBank/DDBJ databases">
        <title>Halomonas marinisediminis sp. nov., a moderately halophilic bacterium isolated from the Bohai Gulf.</title>
        <authorList>
            <person name="Ji X."/>
        </authorList>
    </citation>
    <scope>NUCLEOTIDE SEQUENCE [LARGE SCALE GENOMIC DNA]</scope>
    <source>
        <strain evidence="2 3">204</strain>
    </source>
</reference>
<dbReference type="InterPro" id="IPR036291">
    <property type="entry name" value="NAD(P)-bd_dom_sf"/>
</dbReference>
<dbReference type="EMBL" id="SLTR01000525">
    <property type="protein sequence ID" value="TDA81588.1"/>
    <property type="molecule type" value="Genomic_DNA"/>
</dbReference>
<sequence>ILTSARPNPMSPYGFSKLSAELLAQEYSQCFGVNSISVRPFSLYGPGLKKQLLWDACNKFSKGIGEFFGTGEEVRDWLHVEDASSMIV</sequence>
<feature type="non-terminal residue" evidence="2">
    <location>
        <position position="88"/>
    </location>
</feature>
<name>A0ABY2D1Y5_9GAMM</name>
<dbReference type="SUPFAM" id="SSF51735">
    <property type="entry name" value="NAD(P)-binding Rossmann-fold domains"/>
    <property type="match status" value="1"/>
</dbReference>
<comment type="caution">
    <text evidence="2">The sequence shown here is derived from an EMBL/GenBank/DDBJ whole genome shotgun (WGS) entry which is preliminary data.</text>
</comment>
<organism evidence="2 3">
    <name type="scientific">Halomonas marinisediminis</name>
    <dbReference type="NCBI Taxonomy" id="2546095"/>
    <lineage>
        <taxon>Bacteria</taxon>
        <taxon>Pseudomonadati</taxon>
        <taxon>Pseudomonadota</taxon>
        <taxon>Gammaproteobacteria</taxon>
        <taxon>Oceanospirillales</taxon>
        <taxon>Halomonadaceae</taxon>
        <taxon>Halomonas</taxon>
    </lineage>
</organism>
<dbReference type="Pfam" id="PF01370">
    <property type="entry name" value="Epimerase"/>
    <property type="match status" value="1"/>
</dbReference>
<dbReference type="Gene3D" id="3.90.25.10">
    <property type="entry name" value="UDP-galactose 4-epimerase, domain 1"/>
    <property type="match status" value="1"/>
</dbReference>
<dbReference type="Gene3D" id="3.40.50.720">
    <property type="entry name" value="NAD(P)-binding Rossmann-like Domain"/>
    <property type="match status" value="1"/>
</dbReference>
<dbReference type="RefSeq" id="WP_132045805.1">
    <property type="nucleotide sequence ID" value="NZ_SLTR01000525.1"/>
</dbReference>
<proteinExistence type="predicted"/>
<gene>
    <name evidence="2" type="ORF">E0702_17660</name>
</gene>
<dbReference type="InterPro" id="IPR001509">
    <property type="entry name" value="Epimerase_deHydtase"/>
</dbReference>
<evidence type="ECO:0000313" key="2">
    <source>
        <dbReference type="EMBL" id="TDA81588.1"/>
    </source>
</evidence>
<dbReference type="CDD" id="cd08946">
    <property type="entry name" value="SDR_e"/>
    <property type="match status" value="1"/>
</dbReference>
<feature type="non-terminal residue" evidence="2">
    <location>
        <position position="1"/>
    </location>
</feature>
<evidence type="ECO:0000259" key="1">
    <source>
        <dbReference type="Pfam" id="PF01370"/>
    </source>
</evidence>
<keyword evidence="3" id="KW-1185">Reference proteome</keyword>
<feature type="domain" description="NAD-dependent epimerase/dehydratase" evidence="1">
    <location>
        <begin position="5"/>
        <end position="87"/>
    </location>
</feature>
<accession>A0ABY2D1Y5</accession>